<dbReference type="Gene3D" id="1.10.3210.10">
    <property type="entry name" value="Hypothetical protein af1432"/>
    <property type="match status" value="2"/>
</dbReference>
<evidence type="ECO:0000313" key="3">
    <source>
        <dbReference type="EMBL" id="PNY79964.1"/>
    </source>
</evidence>
<evidence type="ECO:0000256" key="1">
    <source>
        <dbReference type="SAM" id="MobiDB-lite"/>
    </source>
</evidence>
<protein>
    <submittedName>
        <fullName evidence="3">Phosphohydrolase</fullName>
    </submittedName>
</protein>
<organism evidence="3 4">
    <name type="scientific">Deinococcus koreensis</name>
    <dbReference type="NCBI Taxonomy" id="2054903"/>
    <lineage>
        <taxon>Bacteria</taxon>
        <taxon>Thermotogati</taxon>
        <taxon>Deinococcota</taxon>
        <taxon>Deinococci</taxon>
        <taxon>Deinococcales</taxon>
        <taxon>Deinococcaceae</taxon>
        <taxon>Deinococcus</taxon>
    </lineage>
</organism>
<proteinExistence type="predicted"/>
<dbReference type="GO" id="GO:0016787">
    <property type="term" value="F:hydrolase activity"/>
    <property type="evidence" value="ECO:0007669"/>
    <property type="project" value="UniProtKB-KW"/>
</dbReference>
<sequence length="341" mass="36559">MFRRPRPQPPTPPGADSRAGADARFGAGASGDVVRVLGELLARPTQEGILEAALAHAAGLLGGRVAGFAILRRGQDRVWAVHNYSRALIGTPLSGPWASLRTRVLSDGARELYDLNPPEIQAILTECGMQAVTVSLVVPISDRGRYLGALVLDRETPEGIAPGAQEAVSKWTAAIAPLLGILDNREDWKHAARQITGALVEAVESREFDALGHSQAVADISLKLGALVGLADRELDELWYAAILHDIGKIHGESGHAQVGANFLHGVGHLTEAQRAIRHHHERWDGQGEPEKLTGEDIPLYARILAVANAYVRLGDAHLVRAQAGRALDQRIVALLEKLPT</sequence>
<keyword evidence="4" id="KW-1185">Reference proteome</keyword>
<name>A0A2K3UTT8_9DEIO</name>
<dbReference type="Proteomes" id="UP000236379">
    <property type="component" value="Unassembled WGS sequence"/>
</dbReference>
<dbReference type="InterPro" id="IPR006675">
    <property type="entry name" value="HDIG_dom"/>
</dbReference>
<comment type="caution">
    <text evidence="3">The sequence shown here is derived from an EMBL/GenBank/DDBJ whole genome shotgun (WGS) entry which is preliminary data.</text>
</comment>
<dbReference type="InterPro" id="IPR003607">
    <property type="entry name" value="HD/PDEase_dom"/>
</dbReference>
<reference evidence="3 4" key="1">
    <citation type="submission" date="2018-01" db="EMBL/GenBank/DDBJ databases">
        <title>Deinococcus koreensis sp. nov., a radiation-resistant bacterium isolated from river water.</title>
        <authorList>
            <person name="Choi A."/>
        </authorList>
    </citation>
    <scope>NUCLEOTIDE SEQUENCE [LARGE SCALE GENOMIC DNA]</scope>
    <source>
        <strain evidence="3 4">SJW1-2</strain>
    </source>
</reference>
<dbReference type="Pfam" id="PF01966">
    <property type="entry name" value="HD"/>
    <property type="match status" value="1"/>
</dbReference>
<dbReference type="CDD" id="cd00077">
    <property type="entry name" value="HDc"/>
    <property type="match status" value="1"/>
</dbReference>
<evidence type="ECO:0000259" key="2">
    <source>
        <dbReference type="PROSITE" id="PS51832"/>
    </source>
</evidence>
<dbReference type="SUPFAM" id="SSF109604">
    <property type="entry name" value="HD-domain/PDEase-like"/>
    <property type="match status" value="1"/>
</dbReference>
<dbReference type="OrthoDB" id="9802066at2"/>
<keyword evidence="3" id="KW-0378">Hydrolase</keyword>
<accession>A0A2K3UTT8</accession>
<feature type="region of interest" description="Disordered" evidence="1">
    <location>
        <begin position="1"/>
        <end position="22"/>
    </location>
</feature>
<dbReference type="InterPro" id="IPR052020">
    <property type="entry name" value="Cyclic_di-GMP/3'3'-cGAMP_PDE"/>
</dbReference>
<gene>
    <name evidence="3" type="ORF">CVO96_00090</name>
</gene>
<dbReference type="SMART" id="SM00471">
    <property type="entry name" value="HDc"/>
    <property type="match status" value="1"/>
</dbReference>
<feature type="domain" description="HD-GYP" evidence="2">
    <location>
        <begin position="165"/>
        <end position="341"/>
    </location>
</feature>
<dbReference type="EMBL" id="PPPD01000001">
    <property type="protein sequence ID" value="PNY79964.1"/>
    <property type="molecule type" value="Genomic_DNA"/>
</dbReference>
<evidence type="ECO:0000313" key="4">
    <source>
        <dbReference type="Proteomes" id="UP000236379"/>
    </source>
</evidence>
<dbReference type="PANTHER" id="PTHR45228:SF4">
    <property type="entry name" value="LIPOPROTEIN"/>
    <property type="match status" value="1"/>
</dbReference>
<dbReference type="SUPFAM" id="SSF55781">
    <property type="entry name" value="GAF domain-like"/>
    <property type="match status" value="1"/>
</dbReference>
<dbReference type="InterPro" id="IPR006674">
    <property type="entry name" value="HD_domain"/>
</dbReference>
<dbReference type="RefSeq" id="WP_103308976.1">
    <property type="nucleotide sequence ID" value="NZ_PPPD01000001.1"/>
</dbReference>
<dbReference type="AlphaFoldDB" id="A0A2K3UTT8"/>
<dbReference type="InterPro" id="IPR037522">
    <property type="entry name" value="HD_GYP_dom"/>
</dbReference>
<dbReference type="PANTHER" id="PTHR45228">
    <property type="entry name" value="CYCLIC DI-GMP PHOSPHODIESTERASE TM_0186-RELATED"/>
    <property type="match status" value="1"/>
</dbReference>
<dbReference type="PROSITE" id="PS51832">
    <property type="entry name" value="HD_GYP"/>
    <property type="match status" value="1"/>
</dbReference>
<dbReference type="NCBIfam" id="TIGR00277">
    <property type="entry name" value="HDIG"/>
    <property type="match status" value="1"/>
</dbReference>